<reference evidence="8 9" key="1">
    <citation type="submission" date="2015-11" db="EMBL/GenBank/DDBJ databases">
        <title>Expanding the genomic diversity of Burkholderia species for the development of highly accurate diagnostics.</title>
        <authorList>
            <person name="Sahl J."/>
            <person name="Keim P."/>
            <person name="Wagner D."/>
        </authorList>
    </citation>
    <scope>NUCLEOTIDE SEQUENCE [LARGE SCALE GENOMIC DNA]</scope>
    <source>
        <strain evidence="8 9">MSMB2087WGS</strain>
    </source>
</reference>
<dbReference type="CDD" id="cd03220">
    <property type="entry name" value="ABC_KpsT_Wzt"/>
    <property type="match status" value="1"/>
</dbReference>
<dbReference type="AlphaFoldDB" id="A0A106Y9S2"/>
<evidence type="ECO:0000313" key="9">
    <source>
        <dbReference type="Proteomes" id="UP000060630"/>
    </source>
</evidence>
<proteinExistence type="inferred from homology"/>
<feature type="domain" description="ABC transporter" evidence="7">
    <location>
        <begin position="41"/>
        <end position="264"/>
    </location>
</feature>
<evidence type="ECO:0000256" key="3">
    <source>
        <dbReference type="ARBA" id="ARBA00022475"/>
    </source>
</evidence>
<protein>
    <submittedName>
        <fullName evidence="8">ABC transporter ATP-binding protein</fullName>
    </submittedName>
</protein>
<evidence type="ECO:0000256" key="1">
    <source>
        <dbReference type="ARBA" id="ARBA00005417"/>
    </source>
</evidence>
<keyword evidence="4" id="KW-0997">Cell inner membrane</keyword>
<gene>
    <name evidence="8" type="ORF">WL29_27065</name>
</gene>
<dbReference type="SUPFAM" id="SSF52540">
    <property type="entry name" value="P-loop containing nucleoside triphosphate hydrolases"/>
    <property type="match status" value="1"/>
</dbReference>
<keyword evidence="3" id="KW-1003">Cell membrane</keyword>
<keyword evidence="2" id="KW-0813">Transport</keyword>
<dbReference type="InterPro" id="IPR015860">
    <property type="entry name" value="ABC_transpr_TagH-like"/>
</dbReference>
<evidence type="ECO:0000256" key="4">
    <source>
        <dbReference type="ARBA" id="ARBA00022519"/>
    </source>
</evidence>
<dbReference type="CDD" id="cd10147">
    <property type="entry name" value="Wzt_C-like"/>
    <property type="match status" value="1"/>
</dbReference>
<dbReference type="InterPro" id="IPR003593">
    <property type="entry name" value="AAA+_ATPase"/>
</dbReference>
<accession>A0A106Y9S2</accession>
<dbReference type="PROSITE" id="PS00211">
    <property type="entry name" value="ABC_TRANSPORTER_1"/>
    <property type="match status" value="1"/>
</dbReference>
<dbReference type="PANTHER" id="PTHR46743:SF2">
    <property type="entry name" value="TEICHOIC ACIDS EXPORT ATP-BINDING PROTEIN TAGH"/>
    <property type="match status" value="1"/>
</dbReference>
<dbReference type="Gene3D" id="2.70.50.60">
    <property type="entry name" value="abc- transporter (atp binding component) like domain"/>
    <property type="match status" value="1"/>
</dbReference>
<dbReference type="InterPro" id="IPR003439">
    <property type="entry name" value="ABC_transporter-like_ATP-bd"/>
</dbReference>
<name>A0A106Y9S2_9BURK</name>
<dbReference type="GO" id="GO:0016887">
    <property type="term" value="F:ATP hydrolysis activity"/>
    <property type="evidence" value="ECO:0007669"/>
    <property type="project" value="InterPro"/>
</dbReference>
<keyword evidence="6 8" id="KW-0067">ATP-binding</keyword>
<dbReference type="Gene3D" id="3.40.50.300">
    <property type="entry name" value="P-loop containing nucleotide triphosphate hydrolases"/>
    <property type="match status" value="1"/>
</dbReference>
<dbReference type="Pfam" id="PF14524">
    <property type="entry name" value="Wzt_C"/>
    <property type="match status" value="1"/>
</dbReference>
<dbReference type="EMBL" id="LPHD01000069">
    <property type="protein sequence ID" value="KWA82011.1"/>
    <property type="molecule type" value="Genomic_DNA"/>
</dbReference>
<organism evidence="8 9">
    <name type="scientific">Burkholderia ubonensis</name>
    <dbReference type="NCBI Taxonomy" id="101571"/>
    <lineage>
        <taxon>Bacteria</taxon>
        <taxon>Pseudomonadati</taxon>
        <taxon>Pseudomonadota</taxon>
        <taxon>Betaproteobacteria</taxon>
        <taxon>Burkholderiales</taxon>
        <taxon>Burkholderiaceae</taxon>
        <taxon>Burkholderia</taxon>
        <taxon>Burkholderia cepacia complex</taxon>
    </lineage>
</organism>
<sequence length="462" mass="50865">MSKQIVIRATEVAKGFRSYDHPANHLKQAAFGLASRTLTSRRWREFARKKSESYADAFWALIDVSFEVAKGETIGIIGRNGSGKSTLLQIVCQTLSPTRGTIETVGRVAALLELGSGFDLEYTGRENIYLNAQLHGLSRSQIDERLDRIIEFADIGEFIDQPVKSYSSGMFVRLAFAVIAHVDADILVVDEALAVGDAFFNQKCLRFMDRFRENGTILFVSHDTSTVKKLCSRVIWIDKGEVKRVGDPEAVCEAYLEAYFDSAPSTVGADKRQTSKPPRIATSEADTRLALINATPYRNDIEVLQFDPDAASFGSGAARILNVEFVDDSNVPLSWIVGGERVTLRVTVSIHDDVRAPIIGFFFNDHLGQQLFGENTYLTYKGQDASCSASDTLVAHFSFAMPLLPVGEYMINVAIADGTQQDHVQLHWIHDALPVRVHSSSVTNHLLAVPMLRVGVTASSAA</sequence>
<comment type="similarity">
    <text evidence="1">Belongs to the ABC transporter superfamily.</text>
</comment>
<keyword evidence="4" id="KW-0472">Membrane</keyword>
<evidence type="ECO:0000256" key="5">
    <source>
        <dbReference type="ARBA" id="ARBA00022741"/>
    </source>
</evidence>
<evidence type="ECO:0000256" key="6">
    <source>
        <dbReference type="ARBA" id="ARBA00022840"/>
    </source>
</evidence>
<dbReference type="SMART" id="SM00382">
    <property type="entry name" value="AAA"/>
    <property type="match status" value="1"/>
</dbReference>
<dbReference type="InterPro" id="IPR017871">
    <property type="entry name" value="ABC_transporter-like_CS"/>
</dbReference>
<dbReference type="InterPro" id="IPR027417">
    <property type="entry name" value="P-loop_NTPase"/>
</dbReference>
<comment type="caution">
    <text evidence="8">The sequence shown here is derived from an EMBL/GenBank/DDBJ whole genome shotgun (WGS) entry which is preliminary data.</text>
</comment>
<keyword evidence="5" id="KW-0547">Nucleotide-binding</keyword>
<dbReference type="Proteomes" id="UP000060630">
    <property type="component" value="Unassembled WGS sequence"/>
</dbReference>
<evidence type="ECO:0000256" key="2">
    <source>
        <dbReference type="ARBA" id="ARBA00022448"/>
    </source>
</evidence>
<dbReference type="InterPro" id="IPR029439">
    <property type="entry name" value="Wzt_C"/>
</dbReference>
<dbReference type="PROSITE" id="PS50893">
    <property type="entry name" value="ABC_TRANSPORTER_2"/>
    <property type="match status" value="1"/>
</dbReference>
<dbReference type="GO" id="GO:0016020">
    <property type="term" value="C:membrane"/>
    <property type="evidence" value="ECO:0007669"/>
    <property type="project" value="InterPro"/>
</dbReference>
<dbReference type="GO" id="GO:0140359">
    <property type="term" value="F:ABC-type transporter activity"/>
    <property type="evidence" value="ECO:0007669"/>
    <property type="project" value="InterPro"/>
</dbReference>
<dbReference type="PANTHER" id="PTHR46743">
    <property type="entry name" value="TEICHOIC ACIDS EXPORT ATP-BINDING PROTEIN TAGH"/>
    <property type="match status" value="1"/>
</dbReference>
<dbReference type="InterPro" id="IPR050683">
    <property type="entry name" value="Bact_Polysacc_Export_ATP-bd"/>
</dbReference>
<dbReference type="GO" id="GO:0005524">
    <property type="term" value="F:ATP binding"/>
    <property type="evidence" value="ECO:0007669"/>
    <property type="project" value="UniProtKB-KW"/>
</dbReference>
<evidence type="ECO:0000259" key="7">
    <source>
        <dbReference type="PROSITE" id="PS50893"/>
    </source>
</evidence>
<dbReference type="Pfam" id="PF00005">
    <property type="entry name" value="ABC_tran"/>
    <property type="match status" value="1"/>
</dbReference>
<evidence type="ECO:0000313" key="8">
    <source>
        <dbReference type="EMBL" id="KWA82011.1"/>
    </source>
</evidence>
<dbReference type="RefSeq" id="WP_059654851.1">
    <property type="nucleotide sequence ID" value="NZ_LOXJ01000029.1"/>
</dbReference>